<gene>
    <name evidence="9" type="ORF">LC087_10745</name>
</gene>
<keyword evidence="2" id="KW-0813">Transport</keyword>
<dbReference type="Proteomes" id="UP001197974">
    <property type="component" value="Chromosome"/>
</dbReference>
<dbReference type="EMBL" id="CP129013">
    <property type="protein sequence ID" value="WLR41388.1"/>
    <property type="molecule type" value="Genomic_DNA"/>
</dbReference>
<dbReference type="InterPro" id="IPR005829">
    <property type="entry name" value="Sugar_transporter_CS"/>
</dbReference>
<dbReference type="RefSeq" id="WP_306019557.1">
    <property type="nucleotide sequence ID" value="NZ_CP129013.1"/>
</dbReference>
<dbReference type="Pfam" id="PF07690">
    <property type="entry name" value="MFS_1"/>
    <property type="match status" value="1"/>
</dbReference>
<keyword evidence="4 7" id="KW-0812">Transmembrane</keyword>
<protein>
    <submittedName>
        <fullName evidence="9">MFS transporter</fullName>
    </submittedName>
</protein>
<evidence type="ECO:0000256" key="6">
    <source>
        <dbReference type="ARBA" id="ARBA00023136"/>
    </source>
</evidence>
<evidence type="ECO:0000256" key="3">
    <source>
        <dbReference type="ARBA" id="ARBA00022475"/>
    </source>
</evidence>
<dbReference type="PROSITE" id="PS00216">
    <property type="entry name" value="SUGAR_TRANSPORT_1"/>
    <property type="match status" value="1"/>
</dbReference>
<proteinExistence type="predicted"/>
<organism evidence="9 10">
    <name type="scientific">Bacillus carboniphilus</name>
    <dbReference type="NCBI Taxonomy" id="86663"/>
    <lineage>
        <taxon>Bacteria</taxon>
        <taxon>Bacillati</taxon>
        <taxon>Bacillota</taxon>
        <taxon>Bacilli</taxon>
        <taxon>Bacillales</taxon>
        <taxon>Bacillaceae</taxon>
        <taxon>Bacillus</taxon>
    </lineage>
</organism>
<dbReference type="InterPro" id="IPR036259">
    <property type="entry name" value="MFS_trans_sf"/>
</dbReference>
<feature type="transmembrane region" description="Helical" evidence="7">
    <location>
        <begin position="99"/>
        <end position="121"/>
    </location>
</feature>
<evidence type="ECO:0000256" key="7">
    <source>
        <dbReference type="SAM" id="Phobius"/>
    </source>
</evidence>
<dbReference type="PANTHER" id="PTHR23517:SF3">
    <property type="entry name" value="INTEGRAL MEMBRANE TRANSPORT PROTEIN"/>
    <property type="match status" value="1"/>
</dbReference>
<evidence type="ECO:0000256" key="1">
    <source>
        <dbReference type="ARBA" id="ARBA00004651"/>
    </source>
</evidence>
<feature type="transmembrane region" description="Helical" evidence="7">
    <location>
        <begin position="166"/>
        <end position="186"/>
    </location>
</feature>
<feature type="transmembrane region" description="Helical" evidence="7">
    <location>
        <begin position="45"/>
        <end position="65"/>
    </location>
</feature>
<dbReference type="PANTHER" id="PTHR23517">
    <property type="entry name" value="RESISTANCE PROTEIN MDTM, PUTATIVE-RELATED-RELATED"/>
    <property type="match status" value="1"/>
</dbReference>
<reference evidence="9 10" key="1">
    <citation type="submission" date="2023-06" db="EMBL/GenBank/DDBJ databases">
        <title>Five Gram-positive bacteria isolated from mangrove sediments in Shenzhen, Guangdong, China.</title>
        <authorList>
            <person name="Yu S."/>
            <person name="Zheng W."/>
            <person name="Huang Y."/>
        </authorList>
    </citation>
    <scope>NUCLEOTIDE SEQUENCE [LARGE SCALE GENOMIC DNA]</scope>
    <source>
        <strain evidence="9 10">SaN35-3</strain>
    </source>
</reference>
<dbReference type="InterPro" id="IPR011701">
    <property type="entry name" value="MFS"/>
</dbReference>
<comment type="subcellular location">
    <subcellularLocation>
        <location evidence="1">Cell membrane</location>
        <topology evidence="1">Multi-pass membrane protein</topology>
    </subcellularLocation>
</comment>
<evidence type="ECO:0000313" key="9">
    <source>
        <dbReference type="EMBL" id="WLR41388.1"/>
    </source>
</evidence>
<feature type="domain" description="Major facilitator superfamily (MFS) profile" evidence="8">
    <location>
        <begin position="1"/>
        <end position="190"/>
    </location>
</feature>
<dbReference type="Gene3D" id="1.20.1250.20">
    <property type="entry name" value="MFS general substrate transporter like domains"/>
    <property type="match status" value="1"/>
</dbReference>
<dbReference type="InterPro" id="IPR020846">
    <property type="entry name" value="MFS_dom"/>
</dbReference>
<feature type="transmembrane region" description="Helical" evidence="7">
    <location>
        <begin position="12"/>
        <end position="33"/>
    </location>
</feature>
<sequence length="247" mass="28060">MTFTNFHSSIRIRLIMMFFTTMATMSVLPYLMIFFSTKLGTNVTGIMFLCVIFSIVIGSIAGGFFSDKYGRKKIVLLGESFVFIGFVAVAISNSPWFDLPYVSFILLVFIHLFTGFVTPAYQALIIDASNIENRKAIYTTSYWLNSLATAIGGMIGGFLFKDFYFYLFLFVAFVTLCSVIITFFFIEETFHMKTVTSIKQPITRNQNVQPIFQIISKDKVFTAFAIASPFDCFSGRTVNQCHWNTIK</sequence>
<accession>A0ABY9JSZ4</accession>
<keyword evidence="6 7" id="KW-0472">Membrane</keyword>
<keyword evidence="5 7" id="KW-1133">Transmembrane helix</keyword>
<evidence type="ECO:0000256" key="4">
    <source>
        <dbReference type="ARBA" id="ARBA00022692"/>
    </source>
</evidence>
<evidence type="ECO:0000313" key="10">
    <source>
        <dbReference type="Proteomes" id="UP001197974"/>
    </source>
</evidence>
<keyword evidence="3" id="KW-1003">Cell membrane</keyword>
<dbReference type="InterPro" id="IPR050171">
    <property type="entry name" value="MFS_Transporters"/>
</dbReference>
<feature type="transmembrane region" description="Helical" evidence="7">
    <location>
        <begin position="142"/>
        <end position="160"/>
    </location>
</feature>
<dbReference type="SUPFAM" id="SSF103473">
    <property type="entry name" value="MFS general substrate transporter"/>
    <property type="match status" value="1"/>
</dbReference>
<evidence type="ECO:0000256" key="2">
    <source>
        <dbReference type="ARBA" id="ARBA00022448"/>
    </source>
</evidence>
<feature type="transmembrane region" description="Helical" evidence="7">
    <location>
        <begin position="74"/>
        <end position="93"/>
    </location>
</feature>
<name>A0ABY9JSZ4_9BACI</name>
<evidence type="ECO:0000256" key="5">
    <source>
        <dbReference type="ARBA" id="ARBA00022989"/>
    </source>
</evidence>
<evidence type="ECO:0000259" key="8">
    <source>
        <dbReference type="PROSITE" id="PS50850"/>
    </source>
</evidence>
<dbReference type="PROSITE" id="PS50850">
    <property type="entry name" value="MFS"/>
    <property type="match status" value="1"/>
</dbReference>
<keyword evidence="10" id="KW-1185">Reference proteome</keyword>